<organism evidence="1 2">
    <name type="scientific">Microcystis aeruginosa TAIHU98</name>
    <dbReference type="NCBI Taxonomy" id="1134457"/>
    <lineage>
        <taxon>Bacteria</taxon>
        <taxon>Bacillati</taxon>
        <taxon>Cyanobacteriota</taxon>
        <taxon>Cyanophyceae</taxon>
        <taxon>Oscillatoriophycideae</taxon>
        <taxon>Chroococcales</taxon>
        <taxon>Microcystaceae</taxon>
        <taxon>Microcystis</taxon>
    </lineage>
</organism>
<dbReference type="PATRIC" id="fig|1134457.3.peg.3624"/>
<sequence length="47" mass="5211">MHNTNRRTKELLQNSPEILEIDLAILGKKLTKELGIGASLLGIIINK</sequence>
<protein>
    <submittedName>
        <fullName evidence="1">Uncharacterized protein</fullName>
    </submittedName>
</protein>
<dbReference type="AlphaFoldDB" id="L7E360"/>
<reference evidence="1 2" key="1">
    <citation type="journal article" date="2013" name="Genome Announc.">
        <title>Whole-Genome Sequence of Microcystis aeruginosa TAIHU98, a Nontoxic Bloom-Forming Strain Isolated from Taihu Lake, China.</title>
        <authorList>
            <person name="Yang C."/>
            <person name="Zhang W."/>
            <person name="Ren M."/>
            <person name="Song L."/>
            <person name="Li T."/>
            <person name="Zhao J."/>
        </authorList>
    </citation>
    <scope>NUCLEOTIDE SEQUENCE [LARGE SCALE GENOMIC DNA]</scope>
    <source>
        <strain evidence="1 2">TAIHU98</strain>
    </source>
</reference>
<comment type="caution">
    <text evidence="1">The sequence shown here is derived from an EMBL/GenBank/DDBJ whole genome shotgun (WGS) entry which is preliminary data.</text>
</comment>
<gene>
    <name evidence="1" type="ORF">O53_2706</name>
</gene>
<dbReference type="Proteomes" id="UP000010932">
    <property type="component" value="Unassembled WGS sequence"/>
</dbReference>
<dbReference type="EMBL" id="ANKQ01000002">
    <property type="protein sequence ID" value="ELP53895.1"/>
    <property type="molecule type" value="Genomic_DNA"/>
</dbReference>
<proteinExistence type="predicted"/>
<evidence type="ECO:0000313" key="2">
    <source>
        <dbReference type="Proteomes" id="UP000010932"/>
    </source>
</evidence>
<name>L7E360_MICAE</name>
<evidence type="ECO:0000313" key="1">
    <source>
        <dbReference type="EMBL" id="ELP53895.1"/>
    </source>
</evidence>
<accession>L7E360</accession>